<evidence type="ECO:0000313" key="3">
    <source>
        <dbReference type="Proteomes" id="UP000824120"/>
    </source>
</evidence>
<evidence type="ECO:0000313" key="2">
    <source>
        <dbReference type="EMBL" id="KAG5571910.1"/>
    </source>
</evidence>
<name>A0A9J5WAC0_SOLCO</name>
<organism evidence="2 3">
    <name type="scientific">Solanum commersonii</name>
    <name type="common">Commerson's wild potato</name>
    <name type="synonym">Commerson's nightshade</name>
    <dbReference type="NCBI Taxonomy" id="4109"/>
    <lineage>
        <taxon>Eukaryota</taxon>
        <taxon>Viridiplantae</taxon>
        <taxon>Streptophyta</taxon>
        <taxon>Embryophyta</taxon>
        <taxon>Tracheophyta</taxon>
        <taxon>Spermatophyta</taxon>
        <taxon>Magnoliopsida</taxon>
        <taxon>eudicotyledons</taxon>
        <taxon>Gunneridae</taxon>
        <taxon>Pentapetalae</taxon>
        <taxon>asterids</taxon>
        <taxon>lamiids</taxon>
        <taxon>Solanales</taxon>
        <taxon>Solanaceae</taxon>
        <taxon>Solanoideae</taxon>
        <taxon>Solaneae</taxon>
        <taxon>Solanum</taxon>
    </lineage>
</organism>
<gene>
    <name evidence="2" type="ORF">H5410_061676</name>
</gene>
<protein>
    <recommendedName>
        <fullName evidence="4">Pentatricopeptide repeat-containing protein</fullName>
    </recommendedName>
</protein>
<reference evidence="2 3" key="1">
    <citation type="submission" date="2020-09" db="EMBL/GenBank/DDBJ databases">
        <title>De no assembly of potato wild relative species, Solanum commersonii.</title>
        <authorList>
            <person name="Cho K."/>
        </authorList>
    </citation>
    <scope>NUCLEOTIDE SEQUENCE [LARGE SCALE GENOMIC DNA]</scope>
    <source>
        <strain evidence="2">LZ3.2</strain>
        <tissue evidence="2">Leaf</tissue>
    </source>
</reference>
<dbReference type="AlphaFoldDB" id="A0A9J5WAC0"/>
<dbReference type="OrthoDB" id="9990610at2759"/>
<accession>A0A9J5WAC0</accession>
<evidence type="ECO:0000256" key="1">
    <source>
        <dbReference type="SAM" id="MobiDB-lite"/>
    </source>
</evidence>
<dbReference type="Proteomes" id="UP000824120">
    <property type="component" value="Chromosome 12"/>
</dbReference>
<feature type="region of interest" description="Disordered" evidence="1">
    <location>
        <begin position="142"/>
        <end position="168"/>
    </location>
</feature>
<keyword evidence="3" id="KW-1185">Reference proteome</keyword>
<proteinExistence type="predicted"/>
<comment type="caution">
    <text evidence="2">The sequence shown here is derived from an EMBL/GenBank/DDBJ whole genome shotgun (WGS) entry which is preliminary data.</text>
</comment>
<evidence type="ECO:0008006" key="4">
    <source>
        <dbReference type="Google" id="ProtNLM"/>
    </source>
</evidence>
<dbReference type="EMBL" id="JACXVP010000012">
    <property type="protein sequence ID" value="KAG5571910.1"/>
    <property type="molecule type" value="Genomic_DNA"/>
</dbReference>
<sequence>MRQFMQKYGPNESLPPDVHVTSNEQICSPIELAICSSSCSSSTKRVTLGHNSKLPRNKYLIADHITLSTLLAPSSHCLAVTEVQEFHTHALKSGLHGNLSFNNALIGLYTNCGTLKNVVDLFERIPVKDRKQQLILSAAVEAAPANERQTTTSMTPPPAPAGENDATS</sequence>